<dbReference type="Proteomes" id="UP000010473">
    <property type="component" value="Chromosome"/>
</dbReference>
<evidence type="ECO:0000259" key="5">
    <source>
        <dbReference type="PROSITE" id="PS51820"/>
    </source>
</evidence>
<dbReference type="RefSeq" id="WP_015194717.1">
    <property type="nucleotide sequence ID" value="NC_019748.1"/>
</dbReference>
<evidence type="ECO:0000256" key="4">
    <source>
        <dbReference type="SAM" id="MobiDB-lite"/>
    </source>
</evidence>
<evidence type="ECO:0000256" key="3">
    <source>
        <dbReference type="ARBA" id="ARBA00023180"/>
    </source>
</evidence>
<dbReference type="InterPro" id="IPR011658">
    <property type="entry name" value="PA14_dom"/>
</dbReference>
<evidence type="ECO:0000313" key="6">
    <source>
        <dbReference type="EMBL" id="AFZ37055.1"/>
    </source>
</evidence>
<feature type="domain" description="PA14" evidence="5">
    <location>
        <begin position="108"/>
        <end position="263"/>
    </location>
</feature>
<feature type="region of interest" description="Disordered" evidence="4">
    <location>
        <begin position="51"/>
        <end position="72"/>
    </location>
</feature>
<dbReference type="EMBL" id="CP003653">
    <property type="protein sequence ID" value="AFZ37055.1"/>
    <property type="molecule type" value="Genomic_DNA"/>
</dbReference>
<evidence type="ECO:0000313" key="7">
    <source>
        <dbReference type="Proteomes" id="UP000010473"/>
    </source>
</evidence>
<dbReference type="InterPro" id="IPR011874">
    <property type="entry name" value="Fibro_Slime"/>
</dbReference>
<dbReference type="NCBIfam" id="TIGR02148">
    <property type="entry name" value="Fibro_Slime"/>
    <property type="match status" value="1"/>
</dbReference>
<dbReference type="eggNOG" id="COG0823">
    <property type="taxonomic scope" value="Bacteria"/>
</dbReference>
<dbReference type="PANTHER" id="PTHR31137">
    <property type="entry name" value="PROTEIN PSIB-RELATED-RELATED"/>
    <property type="match status" value="1"/>
</dbReference>
<keyword evidence="7" id="KW-1185">Reference proteome</keyword>
<accession>K9XWU3</accession>
<evidence type="ECO:0000256" key="2">
    <source>
        <dbReference type="ARBA" id="ARBA00022729"/>
    </source>
</evidence>
<dbReference type="PROSITE" id="PS51820">
    <property type="entry name" value="PA14"/>
    <property type="match status" value="1"/>
</dbReference>
<keyword evidence="3" id="KW-0325">Glycoprotein</keyword>
<dbReference type="KEGG" id="scs:Sta7437_3557"/>
<protein>
    <submittedName>
        <fullName evidence="6">Fibro-slime family protein</fullName>
    </submittedName>
</protein>
<dbReference type="HOGENOM" id="CLU_082720_0_0_3"/>
<gene>
    <name evidence="6" type="ordered locus">Sta7437_3557</name>
</gene>
<comment type="similarity">
    <text evidence="1">Belongs to the prespore-cell-inducing factor family.</text>
</comment>
<evidence type="ECO:0000256" key="1">
    <source>
        <dbReference type="ARBA" id="ARBA00008709"/>
    </source>
</evidence>
<dbReference type="Pfam" id="PF07691">
    <property type="entry name" value="PA14"/>
    <property type="match status" value="1"/>
</dbReference>
<dbReference type="GO" id="GO:0005576">
    <property type="term" value="C:extracellular region"/>
    <property type="evidence" value="ECO:0007669"/>
    <property type="project" value="TreeGrafter"/>
</dbReference>
<dbReference type="PATRIC" id="fig|111780.3.peg.3684"/>
<organism evidence="6 7">
    <name type="scientific">Stanieria cyanosphaera (strain ATCC 29371 / PCC 7437)</name>
    <dbReference type="NCBI Taxonomy" id="111780"/>
    <lineage>
        <taxon>Bacteria</taxon>
        <taxon>Bacillati</taxon>
        <taxon>Cyanobacteriota</taxon>
        <taxon>Cyanophyceae</taxon>
        <taxon>Pleurocapsales</taxon>
        <taxon>Dermocarpellaceae</taxon>
        <taxon>Stanieria</taxon>
    </lineage>
</organism>
<dbReference type="AlphaFoldDB" id="K9XWU3"/>
<sequence length="263" mass="29510">MKESKLFNSQIFAASVTGLLVILATPQIGLTQTSPSQMTLTGTLRDFKAYRNTSGNIDPNGHPDFERKPGTDKNPAGQFFNYGLDPNITTNTISSDKKPVYKDGSYSTTNQTNFDQWYRDVAGVNQSMSYPITLNYDSSSKKYIYEDNSFFPIDNQLFGNQGRTHNYHFTYAINSQFTYQGGETFKFIGDDDVWVYINGQKVVDLGGVHSANTGSVTLDTAKAQQLGLQVGKTYDFDFFFAERHTTESHFRIETTLAFVTLPD</sequence>
<feature type="compositionally biased region" description="Basic and acidic residues" evidence="4">
    <location>
        <begin position="61"/>
        <end position="71"/>
    </location>
</feature>
<reference evidence="7" key="1">
    <citation type="journal article" date="2013" name="Proc. Natl. Acad. Sci. U.S.A.">
        <title>Improving the coverage of the cyanobacterial phylum using diversity-driven genome sequencing.</title>
        <authorList>
            <person name="Shih P.M."/>
            <person name="Wu D."/>
            <person name="Latifi A."/>
            <person name="Axen S.D."/>
            <person name="Fewer D.P."/>
            <person name="Talla E."/>
            <person name="Calteau A."/>
            <person name="Cai F."/>
            <person name="Tandeau de Marsac N."/>
            <person name="Rippka R."/>
            <person name="Herdman M."/>
            <person name="Sivonen K."/>
            <person name="Coursin T."/>
            <person name="Laurent T."/>
            <person name="Goodwin L."/>
            <person name="Nolan M."/>
            <person name="Davenport K.W."/>
            <person name="Han C.S."/>
            <person name="Rubin E.M."/>
            <person name="Eisen J.A."/>
            <person name="Woyke T."/>
            <person name="Gugger M."/>
            <person name="Kerfeld C.A."/>
        </authorList>
    </citation>
    <scope>NUCLEOTIDE SEQUENCE [LARGE SCALE GENOMIC DNA]</scope>
    <source>
        <strain evidence="7">ATCC 29371 / PCC 7437</strain>
    </source>
</reference>
<proteinExistence type="inferred from homology"/>
<dbReference type="InterPro" id="IPR051154">
    <property type="entry name" value="Prespore-cell_inducing_factor"/>
</dbReference>
<keyword evidence="2" id="KW-0732">Signal</keyword>
<dbReference type="InterPro" id="IPR037524">
    <property type="entry name" value="PA14/GLEYA"/>
</dbReference>
<dbReference type="STRING" id="111780.Sta7437_3557"/>
<name>K9XWU3_STAC7</name>